<name>A0A8J3CM70_9BURK</name>
<reference evidence="1" key="2">
    <citation type="submission" date="2020-09" db="EMBL/GenBank/DDBJ databases">
        <authorList>
            <person name="Sun Q."/>
            <person name="Kim S."/>
        </authorList>
    </citation>
    <scope>NUCLEOTIDE SEQUENCE</scope>
    <source>
        <strain evidence="1">KCTC 32501</strain>
    </source>
</reference>
<evidence type="ECO:0008006" key="3">
    <source>
        <dbReference type="Google" id="ProtNLM"/>
    </source>
</evidence>
<keyword evidence="2" id="KW-1185">Reference proteome</keyword>
<dbReference type="AlphaFoldDB" id="A0A8J3CM70"/>
<sequence>MTLNLNTQINGLSEPTSRQLMHRRTFTYEVYEREDGLWDIDAQMQDHKTHDITVANQPRTVGEALHHMVLRLTLDNTLTIVAVESKTIAAPYNELCQAINPAYEKMVGLNVLKGFRAGLKERFADTAGCTHITELANTVPTVAIQGIGVELAVRARKSVEASGEEFGIKPFQLDKCHALATDAQAVALYYPKWYTGDLPNK</sequence>
<evidence type="ECO:0000313" key="1">
    <source>
        <dbReference type="EMBL" id="GHA68648.1"/>
    </source>
</evidence>
<accession>A0A8J3CM70</accession>
<protein>
    <recommendedName>
        <fullName evidence="3">DUF2889 domain-containing protein</fullName>
    </recommendedName>
</protein>
<dbReference type="Pfam" id="PF11136">
    <property type="entry name" value="DUF2889"/>
    <property type="match status" value="1"/>
</dbReference>
<organism evidence="1 2">
    <name type="scientific">Formosimonas limnophila</name>
    <dbReference type="NCBI Taxonomy" id="1384487"/>
    <lineage>
        <taxon>Bacteria</taxon>
        <taxon>Pseudomonadati</taxon>
        <taxon>Pseudomonadota</taxon>
        <taxon>Betaproteobacteria</taxon>
        <taxon>Burkholderiales</taxon>
        <taxon>Burkholderiaceae</taxon>
        <taxon>Formosimonas</taxon>
    </lineage>
</organism>
<reference evidence="1" key="1">
    <citation type="journal article" date="2014" name="Int. J. Syst. Evol. Microbiol.">
        <title>Complete genome sequence of Corynebacterium casei LMG S-19264T (=DSM 44701T), isolated from a smear-ripened cheese.</title>
        <authorList>
            <consortium name="US DOE Joint Genome Institute (JGI-PGF)"/>
            <person name="Walter F."/>
            <person name="Albersmeier A."/>
            <person name="Kalinowski J."/>
            <person name="Ruckert C."/>
        </authorList>
    </citation>
    <scope>NUCLEOTIDE SEQUENCE</scope>
    <source>
        <strain evidence="1">KCTC 32501</strain>
    </source>
</reference>
<dbReference type="EMBL" id="BMZG01000003">
    <property type="protein sequence ID" value="GHA68648.1"/>
    <property type="molecule type" value="Genomic_DNA"/>
</dbReference>
<dbReference type="Proteomes" id="UP000614287">
    <property type="component" value="Unassembled WGS sequence"/>
</dbReference>
<dbReference type="InterPro" id="IPR021312">
    <property type="entry name" value="DUF2889"/>
</dbReference>
<proteinExistence type="predicted"/>
<comment type="caution">
    <text evidence="1">The sequence shown here is derived from an EMBL/GenBank/DDBJ whole genome shotgun (WGS) entry which is preliminary data.</text>
</comment>
<evidence type="ECO:0000313" key="2">
    <source>
        <dbReference type="Proteomes" id="UP000614287"/>
    </source>
</evidence>
<gene>
    <name evidence="1" type="ORF">GCM10009007_06750</name>
</gene>
<dbReference type="RefSeq" id="WP_229809698.1">
    <property type="nucleotide sequence ID" value="NZ_BMZG01000003.1"/>
</dbReference>